<dbReference type="Proteomes" id="UP000287651">
    <property type="component" value="Unassembled WGS sequence"/>
</dbReference>
<dbReference type="EMBL" id="AMZH03012185">
    <property type="protein sequence ID" value="RRT51506.1"/>
    <property type="molecule type" value="Genomic_DNA"/>
</dbReference>
<dbReference type="AlphaFoldDB" id="A0A426YIJ3"/>
<evidence type="ECO:0000313" key="1">
    <source>
        <dbReference type="EMBL" id="RRT51506.1"/>
    </source>
</evidence>
<comment type="caution">
    <text evidence="1">The sequence shown here is derived from an EMBL/GenBank/DDBJ whole genome shotgun (WGS) entry which is preliminary data.</text>
</comment>
<sequence length="135" mass="14435">MIAAPIQGNTNRICMYIKKERTGVGTHSRGSFMNNCNNTGKERNGESKSLYLVLNLLPSSLVGDLVGDVVLAEGASSIDEEPFVDAGTVEMVFAGEFPQLRPIIIGREADAALLQLPNNSLFVELRLSGAPSELG</sequence>
<gene>
    <name evidence="1" type="ORF">B296_00051078</name>
</gene>
<reference evidence="1 2" key="1">
    <citation type="journal article" date="2014" name="Agronomy (Basel)">
        <title>A Draft Genome Sequence for Ensete ventricosum, the Drought-Tolerant Tree Against Hunger.</title>
        <authorList>
            <person name="Harrison J."/>
            <person name="Moore K.A."/>
            <person name="Paszkiewicz K."/>
            <person name="Jones T."/>
            <person name="Grant M."/>
            <person name="Ambacheew D."/>
            <person name="Muzemil S."/>
            <person name="Studholme D.J."/>
        </authorList>
    </citation>
    <scope>NUCLEOTIDE SEQUENCE [LARGE SCALE GENOMIC DNA]</scope>
</reference>
<organism evidence="1 2">
    <name type="scientific">Ensete ventricosum</name>
    <name type="common">Abyssinian banana</name>
    <name type="synonym">Musa ensete</name>
    <dbReference type="NCBI Taxonomy" id="4639"/>
    <lineage>
        <taxon>Eukaryota</taxon>
        <taxon>Viridiplantae</taxon>
        <taxon>Streptophyta</taxon>
        <taxon>Embryophyta</taxon>
        <taxon>Tracheophyta</taxon>
        <taxon>Spermatophyta</taxon>
        <taxon>Magnoliopsida</taxon>
        <taxon>Liliopsida</taxon>
        <taxon>Zingiberales</taxon>
        <taxon>Musaceae</taxon>
        <taxon>Ensete</taxon>
    </lineage>
</organism>
<proteinExistence type="predicted"/>
<protein>
    <submittedName>
        <fullName evidence="1">Uncharacterized protein</fullName>
    </submittedName>
</protein>
<evidence type="ECO:0000313" key="2">
    <source>
        <dbReference type="Proteomes" id="UP000287651"/>
    </source>
</evidence>
<accession>A0A426YIJ3</accession>
<name>A0A426YIJ3_ENSVE</name>